<feature type="non-terminal residue" evidence="1">
    <location>
        <position position="1"/>
    </location>
</feature>
<name>K1U179_9ZZZZ</name>
<dbReference type="AlphaFoldDB" id="K1U179"/>
<gene>
    <name evidence="1" type="ORF">OBE_02267</name>
</gene>
<proteinExistence type="predicted"/>
<protein>
    <submittedName>
        <fullName evidence="1">Uncharacterized protein</fullName>
    </submittedName>
</protein>
<reference evidence="1" key="1">
    <citation type="journal article" date="2013" name="Environ. Microbiol.">
        <title>Microbiota from the distal guts of lean and obese adolescents exhibit partial functional redundancy besides clear differences in community structure.</title>
        <authorList>
            <person name="Ferrer M."/>
            <person name="Ruiz A."/>
            <person name="Lanza F."/>
            <person name="Haange S.B."/>
            <person name="Oberbach A."/>
            <person name="Till H."/>
            <person name="Bargiela R."/>
            <person name="Campoy C."/>
            <person name="Segura M.T."/>
            <person name="Richter M."/>
            <person name="von Bergen M."/>
            <person name="Seifert J."/>
            <person name="Suarez A."/>
        </authorList>
    </citation>
    <scope>NUCLEOTIDE SEQUENCE</scope>
</reference>
<dbReference type="EMBL" id="AJWZ01001477">
    <property type="protein sequence ID" value="EKC73669.1"/>
    <property type="molecule type" value="Genomic_DNA"/>
</dbReference>
<evidence type="ECO:0000313" key="1">
    <source>
        <dbReference type="EMBL" id="EKC73669.1"/>
    </source>
</evidence>
<organism evidence="1">
    <name type="scientific">human gut metagenome</name>
    <dbReference type="NCBI Taxonomy" id="408170"/>
    <lineage>
        <taxon>unclassified sequences</taxon>
        <taxon>metagenomes</taxon>
        <taxon>organismal metagenomes</taxon>
    </lineage>
</organism>
<sequence length="26" mass="2758">TIHAVCDSVVCNDAVITHELTMKNSG</sequence>
<accession>K1U179</accession>
<comment type="caution">
    <text evidence="1">The sequence shown here is derived from an EMBL/GenBank/DDBJ whole genome shotgun (WGS) entry which is preliminary data.</text>
</comment>